<sequence length="61" mass="6620">MGAKQDTFSHLSLLGHCSKGRRAARCKDPIGLLRLTFVNSDSHKRGAMLRASLLPAVRCAV</sequence>
<comment type="caution">
    <text evidence="1">The sequence shown here is derived from an EMBL/GenBank/DDBJ whole genome shotgun (WGS) entry which is preliminary data.</text>
</comment>
<evidence type="ECO:0000313" key="1">
    <source>
        <dbReference type="EMBL" id="KIH86213.1"/>
    </source>
</evidence>
<keyword evidence="2" id="KW-1185">Reference proteome</keyword>
<protein>
    <submittedName>
        <fullName evidence="1">Uncharacterized protein</fullName>
    </submittedName>
</protein>
<dbReference type="STRING" id="226910.UCMB321_0086"/>
<dbReference type="Proteomes" id="UP000031535">
    <property type="component" value="Unassembled WGS sequence"/>
</dbReference>
<gene>
    <name evidence="1" type="ORF">UCMB321_0086</name>
</gene>
<dbReference type="PATRIC" id="fig|226910.6.peg.86"/>
<reference evidence="1 2" key="1">
    <citation type="submission" date="2015-01" db="EMBL/GenBank/DDBJ databases">
        <title>Complete genome of Pseudomonas batumici UCM B-321 producer of the batumin antibiotic with strong antistaphilococcal and potential anticancer activity.</title>
        <authorList>
            <person name="Klochko V.V."/>
            <person name="Zelena L.B."/>
            <person name="Elena K.A."/>
            <person name="Reva O.N."/>
        </authorList>
    </citation>
    <scope>NUCLEOTIDE SEQUENCE [LARGE SCALE GENOMIC DNA]</scope>
    <source>
        <strain evidence="1 2">UCM B-321</strain>
    </source>
</reference>
<name>A0A0C2F5B4_9PSED</name>
<dbReference type="EMBL" id="JXDG01000001">
    <property type="protein sequence ID" value="KIH86213.1"/>
    <property type="molecule type" value="Genomic_DNA"/>
</dbReference>
<evidence type="ECO:0000313" key="2">
    <source>
        <dbReference type="Proteomes" id="UP000031535"/>
    </source>
</evidence>
<organism evidence="1 2">
    <name type="scientific">Pseudomonas batumici</name>
    <dbReference type="NCBI Taxonomy" id="226910"/>
    <lineage>
        <taxon>Bacteria</taxon>
        <taxon>Pseudomonadati</taxon>
        <taxon>Pseudomonadota</taxon>
        <taxon>Gammaproteobacteria</taxon>
        <taxon>Pseudomonadales</taxon>
        <taxon>Pseudomonadaceae</taxon>
        <taxon>Pseudomonas</taxon>
    </lineage>
</organism>
<proteinExistence type="predicted"/>
<dbReference type="AlphaFoldDB" id="A0A0C2F5B4"/>
<accession>A0A0C2F5B4</accession>